<comment type="caution">
    <text evidence="2">The sequence shown here is derived from an EMBL/GenBank/DDBJ whole genome shotgun (WGS) entry which is preliminary data.</text>
</comment>
<dbReference type="InterPro" id="IPR002654">
    <property type="entry name" value="Glyco_trans_25"/>
</dbReference>
<name>A0A7W4J7F7_9PROT</name>
<gene>
    <name evidence="2" type="ORF">HLH21_09265</name>
</gene>
<feature type="domain" description="Glycosyl transferase family 25" evidence="1">
    <location>
        <begin position="4"/>
        <end position="187"/>
    </location>
</feature>
<protein>
    <recommendedName>
        <fullName evidence="1">Glycosyl transferase family 25 domain-containing protein</fullName>
    </recommendedName>
</protein>
<dbReference type="RefSeq" id="WP_182943480.1">
    <property type="nucleotide sequence ID" value="NZ_JABEQH010000011.1"/>
</dbReference>
<dbReference type="EMBL" id="JABEQH010000011">
    <property type="protein sequence ID" value="MBB2176118.1"/>
    <property type="molecule type" value="Genomic_DNA"/>
</dbReference>
<dbReference type="Pfam" id="PF01755">
    <property type="entry name" value="Glyco_transf_25"/>
    <property type="match status" value="1"/>
</dbReference>
<sequence length="243" mass="27077">MRYHLLNLERCPERLAAFRNDNPECAYFTKTQAIDGKGVERQILADKHLMNPGLEYTDGAIGCALSHMAIWTEVINSREPATVAEDDAVMRADFRSEQERLLSAAPHDWDIILWGFNTDAYVTFDLMPGVSKFTGHLYHADVMGNLSSFKEAKYRSELFPLVRAHGTICYSISPLGAERLLSHVVPLRPMDVFYPGLNRNKINTGIDDMMASVYDSVKACVCVPPIVVSKHDLPNSTVQTAGG</sequence>
<proteinExistence type="predicted"/>
<evidence type="ECO:0000313" key="2">
    <source>
        <dbReference type="EMBL" id="MBB2176118.1"/>
    </source>
</evidence>
<keyword evidence="3" id="KW-1185">Reference proteome</keyword>
<evidence type="ECO:0000313" key="3">
    <source>
        <dbReference type="Proteomes" id="UP000561066"/>
    </source>
</evidence>
<evidence type="ECO:0000259" key="1">
    <source>
        <dbReference type="Pfam" id="PF01755"/>
    </source>
</evidence>
<dbReference type="AlphaFoldDB" id="A0A7W4J7F7"/>
<reference evidence="2 3" key="1">
    <citation type="submission" date="2020-04" db="EMBL/GenBank/DDBJ databases">
        <title>Description of novel Gluconacetobacter.</title>
        <authorList>
            <person name="Sombolestani A."/>
        </authorList>
    </citation>
    <scope>NUCLEOTIDE SEQUENCE [LARGE SCALE GENOMIC DNA]</scope>
    <source>
        <strain evidence="2 3">LMG 21312</strain>
    </source>
</reference>
<organism evidence="2 3">
    <name type="scientific">Gluconacetobacter johannae</name>
    <dbReference type="NCBI Taxonomy" id="112140"/>
    <lineage>
        <taxon>Bacteria</taxon>
        <taxon>Pseudomonadati</taxon>
        <taxon>Pseudomonadota</taxon>
        <taxon>Alphaproteobacteria</taxon>
        <taxon>Acetobacterales</taxon>
        <taxon>Acetobacteraceae</taxon>
        <taxon>Gluconacetobacter</taxon>
    </lineage>
</organism>
<accession>A0A7W4J7F7</accession>
<dbReference type="Proteomes" id="UP000561066">
    <property type="component" value="Unassembled WGS sequence"/>
</dbReference>